<dbReference type="KEGG" id="nau:109233809"/>
<gene>
    <name evidence="2" type="ORF">A4A49_31816</name>
</gene>
<dbReference type="Gramene" id="OIS97434">
    <property type="protein sequence ID" value="OIS97434"/>
    <property type="gene ID" value="A4A49_31816"/>
</dbReference>
<reference evidence="2" key="1">
    <citation type="submission" date="2016-11" db="EMBL/GenBank/DDBJ databases">
        <title>The genome of Nicotiana attenuata.</title>
        <authorList>
            <person name="Xu S."/>
            <person name="Brockmoeller T."/>
            <person name="Gaquerel E."/>
            <person name="Navarro A."/>
            <person name="Kuhl H."/>
            <person name="Gase K."/>
            <person name="Ling Z."/>
            <person name="Zhou W."/>
            <person name="Kreitzer C."/>
            <person name="Stanke M."/>
            <person name="Tang H."/>
            <person name="Lyons E."/>
            <person name="Pandey P."/>
            <person name="Pandey S.P."/>
            <person name="Timmermann B."/>
            <person name="Baldwin I.T."/>
        </authorList>
    </citation>
    <scope>NUCLEOTIDE SEQUENCE [LARGE SCALE GENOMIC DNA]</scope>
    <source>
        <strain evidence="2">UT</strain>
    </source>
</reference>
<dbReference type="SMR" id="A0A1J6IER8"/>
<evidence type="ECO:0000313" key="3">
    <source>
        <dbReference type="Proteomes" id="UP000187609"/>
    </source>
</evidence>
<feature type="region of interest" description="Disordered" evidence="1">
    <location>
        <begin position="54"/>
        <end position="88"/>
    </location>
</feature>
<name>A0A1J6IER8_NICAT</name>
<comment type="caution">
    <text evidence="2">The sequence shown here is derived from an EMBL/GenBank/DDBJ whole genome shotgun (WGS) entry which is preliminary data.</text>
</comment>
<feature type="compositionally biased region" description="Low complexity" evidence="1">
    <location>
        <begin position="66"/>
        <end position="79"/>
    </location>
</feature>
<accession>A0A1J6IER8</accession>
<protein>
    <submittedName>
        <fullName evidence="2">Uncharacterized protein</fullName>
    </submittedName>
</protein>
<sequence length="149" mass="16176">MANENKQTTTTAMEMKEMRALIGRLFGVLRDRQDKSDQAILELKETVKSLKNQLKGKGDFEPEKPAVNASSAAGYGNSSTLKGRGETLTTPKVVVDVPTVTTEEKPMAISFDAVVEYSIPDGGAWVTGYHGKQPVNILFGVGGDYAQFY</sequence>
<dbReference type="EMBL" id="MJEQ01037192">
    <property type="protein sequence ID" value="OIS97434.1"/>
    <property type="molecule type" value="Genomic_DNA"/>
</dbReference>
<dbReference type="AlphaFoldDB" id="A0A1J6IER8"/>
<keyword evidence="3" id="KW-1185">Reference proteome</keyword>
<proteinExistence type="predicted"/>
<evidence type="ECO:0000256" key="1">
    <source>
        <dbReference type="SAM" id="MobiDB-lite"/>
    </source>
</evidence>
<organism evidence="2 3">
    <name type="scientific">Nicotiana attenuata</name>
    <name type="common">Coyote tobacco</name>
    <dbReference type="NCBI Taxonomy" id="49451"/>
    <lineage>
        <taxon>Eukaryota</taxon>
        <taxon>Viridiplantae</taxon>
        <taxon>Streptophyta</taxon>
        <taxon>Embryophyta</taxon>
        <taxon>Tracheophyta</taxon>
        <taxon>Spermatophyta</taxon>
        <taxon>Magnoliopsida</taxon>
        <taxon>eudicotyledons</taxon>
        <taxon>Gunneridae</taxon>
        <taxon>Pentapetalae</taxon>
        <taxon>asterids</taxon>
        <taxon>lamiids</taxon>
        <taxon>Solanales</taxon>
        <taxon>Solanaceae</taxon>
        <taxon>Nicotianoideae</taxon>
        <taxon>Nicotianeae</taxon>
        <taxon>Nicotiana</taxon>
    </lineage>
</organism>
<dbReference type="Proteomes" id="UP000187609">
    <property type="component" value="Unassembled WGS sequence"/>
</dbReference>
<dbReference type="OrthoDB" id="1294181at2759"/>
<evidence type="ECO:0000313" key="2">
    <source>
        <dbReference type="EMBL" id="OIS97434.1"/>
    </source>
</evidence>